<name>H5TSM7_GORO1</name>
<organism evidence="1 2">
    <name type="scientific">Gordonia otitidis (strain DSM 44809 / CCUG 52243 / JCM 12355 / NBRC 100426 / IFM 10032)</name>
    <dbReference type="NCBI Taxonomy" id="1108044"/>
    <lineage>
        <taxon>Bacteria</taxon>
        <taxon>Bacillati</taxon>
        <taxon>Actinomycetota</taxon>
        <taxon>Actinomycetes</taxon>
        <taxon>Mycobacteriales</taxon>
        <taxon>Gordoniaceae</taxon>
        <taxon>Gordonia</taxon>
    </lineage>
</organism>
<dbReference type="RefSeq" id="WP_007240666.1">
    <property type="nucleotide sequence ID" value="NZ_BAFB01000221.1"/>
</dbReference>
<gene>
    <name evidence="1" type="ORF">GOOTI_221_00350</name>
</gene>
<evidence type="ECO:0000313" key="1">
    <source>
        <dbReference type="EMBL" id="GAB36485.1"/>
    </source>
</evidence>
<dbReference type="Proteomes" id="UP000005038">
    <property type="component" value="Unassembled WGS sequence"/>
</dbReference>
<accession>H5TSM7</accession>
<sequence>MNLSPALLRGGNALDNLRPLTESEAELTKDEPLASLGQYYVLWADSGWHAEEVAYWYPVTMHMSVAPDLAATLRDSGLTRADVQAAIDGSWFVAASKPDEVLLIGKPTNDERRQLQDERQALALANYLVEYHERAQHSASRQRVLLLRELLKEGRSQPLLAQWIGKTKQRVSAILNANPR</sequence>
<protein>
    <submittedName>
        <fullName evidence="1">Uncharacterized protein</fullName>
    </submittedName>
</protein>
<dbReference type="STRING" id="1108044.GOOTI_221_00350"/>
<comment type="caution">
    <text evidence="1">The sequence shown here is derived from an EMBL/GenBank/DDBJ whole genome shotgun (WGS) entry which is preliminary data.</text>
</comment>
<dbReference type="EMBL" id="BAFB01000221">
    <property type="protein sequence ID" value="GAB36485.1"/>
    <property type="molecule type" value="Genomic_DNA"/>
</dbReference>
<keyword evidence="2" id="KW-1185">Reference proteome</keyword>
<dbReference type="AlphaFoldDB" id="H5TSM7"/>
<reference evidence="1" key="1">
    <citation type="submission" date="2012-02" db="EMBL/GenBank/DDBJ databases">
        <title>Whole genome shotgun sequence of Gordonia otitidis NBRC 100426.</title>
        <authorList>
            <person name="Yoshida I."/>
            <person name="Hosoyama A."/>
            <person name="Tsuchikane K."/>
            <person name="Katsumata H."/>
            <person name="Yamazaki S."/>
            <person name="Fujita N."/>
        </authorList>
    </citation>
    <scope>NUCLEOTIDE SEQUENCE [LARGE SCALE GENOMIC DNA]</scope>
    <source>
        <strain evidence="1">NBRC 100426</strain>
    </source>
</reference>
<proteinExistence type="predicted"/>
<evidence type="ECO:0000313" key="2">
    <source>
        <dbReference type="Proteomes" id="UP000005038"/>
    </source>
</evidence>